<accession>A0ABS5C5I9</accession>
<sequence length="1130" mass="123081">MKLQGLHVEGFGKLSDLHCKFDAPVTIVYGHNEAGKSTMLGFIRAMLFGFAHKGNPAERQEPVNGGRHGGRLFFENGAGQPYVLERYSSAQGKVNIRRLETEGSRGSHGIQGSSGSIGDGGNSGNTGGGGVETLTQSMWERLFLGGVNERLFRELFAISLSELQAIGMLEGDELGKQLYHAGWNGGSAIAKTEKLLHAQLDGLYRPRGSTQQMNKLIKTIEEIDVQLRQSEDSIAVFNELCSSLAEIEGDQAQVEERLPSSREKEALLTRAVHLRQAWIDRLALVQEQETYGDAPRLVADARAKTEAIAAELIRLHDERQQNRESAQRHMRQLDLLSYDEQLIAREHEIEALLLSAEHIAASRQSAAELSAEMREHGETARRLIHRISPTWTETELRSFPIGVADREQVRVFRAALQESSKACGQAEAELRAASQQVKEAAAQLSELNADSGAASSFGASAAMALLPDSSEALRHAARQFEEAWHELELARLRAAHDAASSSLRSGEARMGEEIQSAALLRVGSGAYWAAAAATAVGAAVLVAVGEPVAAAVSGVAAIVLAAPGLKRLAKPPGSASRGRAGGRSRAGRGRVREEATSERTAAADALLADAEKRVVAAVQQLVREPAALVAALLAQEQEAELSAAWRQTAAASEGRASSAPASLRGAAAQVLSRLRAAVDARQDELRARAGTAERRGELARRHARLRAQEDAGLAEVDHAAEAAAAIAARWRDWLRDCGLPAALTPEAAAETFDLAEQALLRLQSYDRAAGKAARLQAEIAAFEDAALQLSAAFPAAVNLAHGDAAAAVRMLHAEASRHAAAASRAEELQARLAELEQQASQLARLTLDLEAKQQRWFAAARVSYELEWLEALQHSERLAEIEAERYRLDAELTAGLTSGQRELLETWYSSYDGNQLAQMQEEAKRELEQLEQRRSERIEQSGRKRQQLEQLLQSSGRSRLIMEREQATAALEQLIEQYAVGAISMTMIRRTKRIMEEQRQPGVLREASRMMGRLSQGGYKRISIPEGEQAISLETSDGRLVESKLLSRGTAEQLYLAMRLALADEAAASNELPLLLDDPLVNFDLIRQKAAVEVLGELAERRQIILFTCHDHMRDLIRTIIPQAELIQLS</sequence>
<feature type="compositionally biased region" description="Gly residues" evidence="2">
    <location>
        <begin position="115"/>
        <end position="130"/>
    </location>
</feature>
<comment type="caution">
    <text evidence="4">The sequence shown here is derived from an EMBL/GenBank/DDBJ whole genome shotgun (WGS) entry which is preliminary data.</text>
</comment>
<name>A0ABS5C5I9_9BACL</name>
<feature type="coiled-coil region" evidence="1">
    <location>
        <begin position="416"/>
        <end position="450"/>
    </location>
</feature>
<protein>
    <submittedName>
        <fullName evidence="4">AAA family ATPase</fullName>
    </submittedName>
</protein>
<dbReference type="SUPFAM" id="SSF52540">
    <property type="entry name" value="P-loop containing nucleoside triphosphate hydrolases"/>
    <property type="match status" value="1"/>
</dbReference>
<evidence type="ECO:0000313" key="4">
    <source>
        <dbReference type="EMBL" id="MBP3961262.1"/>
    </source>
</evidence>
<feature type="region of interest" description="Disordered" evidence="2">
    <location>
        <begin position="568"/>
        <end position="597"/>
    </location>
</feature>
<dbReference type="Gene3D" id="3.40.50.300">
    <property type="entry name" value="P-loop containing nucleotide triphosphate hydrolases"/>
    <property type="match status" value="2"/>
</dbReference>
<dbReference type="Pfam" id="PF13476">
    <property type="entry name" value="AAA_23"/>
    <property type="match status" value="1"/>
</dbReference>
<organism evidence="4 5">
    <name type="scientific">Paenibacillus lignilyticus</name>
    <dbReference type="NCBI Taxonomy" id="1172615"/>
    <lineage>
        <taxon>Bacteria</taxon>
        <taxon>Bacillati</taxon>
        <taxon>Bacillota</taxon>
        <taxon>Bacilli</taxon>
        <taxon>Bacillales</taxon>
        <taxon>Paenibacillaceae</taxon>
        <taxon>Paenibacillus</taxon>
    </lineage>
</organism>
<reference evidence="4 5" key="1">
    <citation type="submission" date="2021-04" db="EMBL/GenBank/DDBJ databases">
        <title>Paenibacillus sp. DLE-14 whole genome sequence.</title>
        <authorList>
            <person name="Ham Y.J."/>
        </authorList>
    </citation>
    <scope>NUCLEOTIDE SEQUENCE [LARGE SCALE GENOMIC DNA]</scope>
    <source>
        <strain evidence="4 5">DLE-14</strain>
    </source>
</reference>
<feature type="coiled-coil region" evidence="1">
    <location>
        <begin position="913"/>
        <end position="977"/>
    </location>
</feature>
<dbReference type="RefSeq" id="WP_210654610.1">
    <property type="nucleotide sequence ID" value="NZ_JAGKSP010000001.1"/>
</dbReference>
<keyword evidence="1" id="KW-0175">Coiled coil</keyword>
<feature type="coiled-coil region" evidence="1">
    <location>
        <begin position="765"/>
        <end position="792"/>
    </location>
</feature>
<feature type="coiled-coil region" evidence="1">
    <location>
        <begin position="818"/>
        <end position="855"/>
    </location>
</feature>
<feature type="region of interest" description="Disordered" evidence="2">
    <location>
        <begin position="100"/>
        <end position="130"/>
    </location>
</feature>
<evidence type="ECO:0000313" key="5">
    <source>
        <dbReference type="Proteomes" id="UP000673394"/>
    </source>
</evidence>
<evidence type="ECO:0000256" key="1">
    <source>
        <dbReference type="SAM" id="Coils"/>
    </source>
</evidence>
<dbReference type="Proteomes" id="UP000673394">
    <property type="component" value="Unassembled WGS sequence"/>
</dbReference>
<gene>
    <name evidence="4" type="ORF">I8J30_00955</name>
</gene>
<feature type="domain" description="Rad50/SbcC-type AAA" evidence="3">
    <location>
        <begin position="6"/>
        <end position="220"/>
    </location>
</feature>
<dbReference type="InterPro" id="IPR038729">
    <property type="entry name" value="Rad50/SbcC_AAA"/>
</dbReference>
<dbReference type="PANTHER" id="PTHR41259:SF1">
    <property type="entry name" value="DOUBLE-STRAND BREAK REPAIR RAD50 ATPASE, PUTATIVE-RELATED"/>
    <property type="match status" value="1"/>
</dbReference>
<dbReference type="InterPro" id="IPR027417">
    <property type="entry name" value="P-loop_NTPase"/>
</dbReference>
<proteinExistence type="predicted"/>
<keyword evidence="5" id="KW-1185">Reference proteome</keyword>
<evidence type="ECO:0000256" key="2">
    <source>
        <dbReference type="SAM" id="MobiDB-lite"/>
    </source>
</evidence>
<feature type="compositionally biased region" description="Basic residues" evidence="2">
    <location>
        <begin position="580"/>
        <end position="589"/>
    </location>
</feature>
<evidence type="ECO:0000259" key="3">
    <source>
        <dbReference type="Pfam" id="PF13476"/>
    </source>
</evidence>
<dbReference type="EMBL" id="JAGKSP010000001">
    <property type="protein sequence ID" value="MBP3961262.1"/>
    <property type="molecule type" value="Genomic_DNA"/>
</dbReference>
<dbReference type="PANTHER" id="PTHR41259">
    <property type="entry name" value="DOUBLE-STRAND BREAK REPAIR RAD50 ATPASE, PUTATIVE-RELATED"/>
    <property type="match status" value="1"/>
</dbReference>